<keyword evidence="2" id="KW-1185">Reference proteome</keyword>
<evidence type="ECO:0000313" key="2">
    <source>
        <dbReference type="Proteomes" id="UP000189818"/>
    </source>
</evidence>
<dbReference type="OrthoDB" id="9179784at2"/>
<protein>
    <recommendedName>
        <fullName evidence="3">Glycosyltransferase family 1 protein</fullName>
    </recommendedName>
</protein>
<evidence type="ECO:0008006" key="3">
    <source>
        <dbReference type="Google" id="ProtNLM"/>
    </source>
</evidence>
<dbReference type="RefSeq" id="WP_079648597.1">
    <property type="nucleotide sequence ID" value="NZ_FUYM01000005.1"/>
</dbReference>
<accession>A0A1T5DJI7</accession>
<gene>
    <name evidence="1" type="ORF">SAMN06295920_105232</name>
</gene>
<name>A0A1T5DJI7_9SPHN</name>
<reference evidence="2" key="1">
    <citation type="submission" date="2017-02" db="EMBL/GenBank/DDBJ databases">
        <authorList>
            <person name="Varghese N."/>
            <person name="Submissions S."/>
        </authorList>
    </citation>
    <scope>NUCLEOTIDE SEQUENCE [LARGE SCALE GENOMIC DNA]</scope>
    <source>
        <strain evidence="2">UM2</strain>
    </source>
</reference>
<dbReference type="STRING" id="439228.SAMN06295920_105232"/>
<evidence type="ECO:0000313" key="1">
    <source>
        <dbReference type="EMBL" id="SKB71875.1"/>
    </source>
</evidence>
<sequence>MNAGLSTGQPRRLLIATNHLQHLAGSEVVALETAQHFAARGCDITVFANWAAAPMAELVAAATGTPVITDPNRIRPFSYDMAYVQHQVLGLFDYRPGDDERPATRIVAGRLSRRSYLESGGWLHDRILVDHVLANSALTAEHLARVGYDAPTTVFHNAAPDDFFRPFTEKPAIPHRILVVSNHLDPALADAMMRLRPDITVDHVGEAGGRVTLVTPAMIAGADLVISIGKTVPYALASHVPVYVYDHFGGPGYLDADNVDAAARYNFSGRCCERRLSGAQIAAEIVGSYAKGVAFAREPRQAWLERFRQPPYLDRLFDPPLASNAEKRRRLIKTAFIAQERMLAWHVRKSHVQCETLARQVAALEQRLQAMEPERPAA</sequence>
<proteinExistence type="predicted"/>
<organism evidence="1 2">
    <name type="scientific">Rhizorhabdus histidinilytica</name>
    <dbReference type="NCBI Taxonomy" id="439228"/>
    <lineage>
        <taxon>Bacteria</taxon>
        <taxon>Pseudomonadati</taxon>
        <taxon>Pseudomonadota</taxon>
        <taxon>Alphaproteobacteria</taxon>
        <taxon>Sphingomonadales</taxon>
        <taxon>Sphingomonadaceae</taxon>
        <taxon>Rhizorhabdus</taxon>
    </lineage>
</organism>
<dbReference type="SUPFAM" id="SSF53756">
    <property type="entry name" value="UDP-Glycosyltransferase/glycogen phosphorylase"/>
    <property type="match status" value="1"/>
</dbReference>
<dbReference type="AlphaFoldDB" id="A0A1T5DJI7"/>
<dbReference type="Proteomes" id="UP000189818">
    <property type="component" value="Unassembled WGS sequence"/>
</dbReference>
<dbReference type="EMBL" id="FUYM01000005">
    <property type="protein sequence ID" value="SKB71875.1"/>
    <property type="molecule type" value="Genomic_DNA"/>
</dbReference>